<proteinExistence type="predicted"/>
<keyword evidence="1" id="KW-0472">Membrane</keyword>
<dbReference type="PANTHER" id="PTHR37423:SF2">
    <property type="entry name" value="MEMBRANE-BOUND LYTIC MUREIN TRANSGLYCOSYLASE C"/>
    <property type="match status" value="1"/>
</dbReference>
<dbReference type="Gene3D" id="1.10.530.10">
    <property type="match status" value="1"/>
</dbReference>
<evidence type="ECO:0000313" key="4">
    <source>
        <dbReference type="Proteomes" id="UP000294567"/>
    </source>
</evidence>
<dbReference type="Pfam" id="PF01464">
    <property type="entry name" value="SLT"/>
    <property type="match status" value="1"/>
</dbReference>
<accession>A0A4R3KZL4</accession>
<dbReference type="AlphaFoldDB" id="A0A4R3KZL4"/>
<feature type="transmembrane region" description="Helical" evidence="1">
    <location>
        <begin position="7"/>
        <end position="29"/>
    </location>
</feature>
<keyword evidence="1" id="KW-1133">Transmembrane helix</keyword>
<organism evidence="3 4">
    <name type="scientific">Keratinibaculum paraultunense</name>
    <dbReference type="NCBI Taxonomy" id="1278232"/>
    <lineage>
        <taxon>Bacteria</taxon>
        <taxon>Bacillati</taxon>
        <taxon>Bacillota</taxon>
        <taxon>Tissierellia</taxon>
        <taxon>Tissierellales</taxon>
        <taxon>Tepidimicrobiaceae</taxon>
        <taxon>Keratinibaculum</taxon>
    </lineage>
</organism>
<dbReference type="RefSeq" id="WP_202690614.1">
    <property type="nucleotide sequence ID" value="NZ_CP068564.1"/>
</dbReference>
<name>A0A4R3KZL4_9FIRM</name>
<dbReference type="PANTHER" id="PTHR37423">
    <property type="entry name" value="SOLUBLE LYTIC MUREIN TRANSGLYCOSYLASE-RELATED"/>
    <property type="match status" value="1"/>
</dbReference>
<keyword evidence="1" id="KW-0812">Transmembrane</keyword>
<dbReference type="Proteomes" id="UP000294567">
    <property type="component" value="Unassembled WGS sequence"/>
</dbReference>
<dbReference type="CDD" id="cd16896">
    <property type="entry name" value="LT_Slt70-like"/>
    <property type="match status" value="1"/>
</dbReference>
<reference evidence="3 4" key="1">
    <citation type="submission" date="2019-03" db="EMBL/GenBank/DDBJ databases">
        <title>Genomic Encyclopedia of Type Strains, Phase IV (KMG-IV): sequencing the most valuable type-strain genomes for metagenomic binning, comparative biology and taxonomic classification.</title>
        <authorList>
            <person name="Goeker M."/>
        </authorList>
    </citation>
    <scope>NUCLEOTIDE SEQUENCE [LARGE SCALE GENOMIC DNA]</scope>
    <source>
        <strain evidence="3 4">DSM 26752</strain>
    </source>
</reference>
<evidence type="ECO:0000313" key="3">
    <source>
        <dbReference type="EMBL" id="TCS91122.1"/>
    </source>
</evidence>
<evidence type="ECO:0000256" key="1">
    <source>
        <dbReference type="SAM" id="Phobius"/>
    </source>
</evidence>
<evidence type="ECO:0000259" key="2">
    <source>
        <dbReference type="Pfam" id="PF01464"/>
    </source>
</evidence>
<dbReference type="InterPro" id="IPR023346">
    <property type="entry name" value="Lysozyme-like_dom_sf"/>
</dbReference>
<keyword evidence="4" id="KW-1185">Reference proteome</keyword>
<feature type="domain" description="Transglycosylase SLT" evidence="2">
    <location>
        <begin position="40"/>
        <end position="150"/>
    </location>
</feature>
<dbReference type="InterPro" id="IPR008258">
    <property type="entry name" value="Transglycosylase_SLT_dom_1"/>
</dbReference>
<protein>
    <submittedName>
        <fullName evidence="3">Soluble lytic murein transglycosylase</fullName>
    </submittedName>
</protein>
<dbReference type="EMBL" id="SMAE01000002">
    <property type="protein sequence ID" value="TCS91122.1"/>
    <property type="molecule type" value="Genomic_DNA"/>
</dbReference>
<sequence>MIWKGKLFKNVLIFLTIFFSMLLIINLYFNISYPLSYKNIIRKYSKQFDVDPYLVAAIINVESNFNKDAISSKDARGLMQISPTTGKWASEVLTIENFTLDRLFEPDVNIMIGTWYINMLSKEFNNDLYLVLAAYNGGSGNVSKWLEDKKYCDDGENLRKIPFKETEQYVEKVIKNYEIYKKLYDGQFENLNDDNSSLLIILFHNIKKLIKAFIIYK</sequence>
<gene>
    <name evidence="3" type="ORF">EDD65_10249</name>
</gene>
<comment type="caution">
    <text evidence="3">The sequence shown here is derived from an EMBL/GenBank/DDBJ whole genome shotgun (WGS) entry which is preliminary data.</text>
</comment>
<dbReference type="SUPFAM" id="SSF53955">
    <property type="entry name" value="Lysozyme-like"/>
    <property type="match status" value="1"/>
</dbReference>